<dbReference type="InterPro" id="IPR003439">
    <property type="entry name" value="ABC_transporter-like_ATP-bd"/>
</dbReference>
<evidence type="ECO:0000313" key="6">
    <source>
        <dbReference type="Proteomes" id="UP000277108"/>
    </source>
</evidence>
<keyword evidence="3 5" id="KW-0067">ATP-binding</keyword>
<proteinExistence type="predicted"/>
<evidence type="ECO:0000259" key="4">
    <source>
        <dbReference type="PROSITE" id="PS50893"/>
    </source>
</evidence>
<dbReference type="SUPFAM" id="SSF52540">
    <property type="entry name" value="P-loop containing nucleoside triphosphate hydrolases"/>
    <property type="match status" value="1"/>
</dbReference>
<evidence type="ECO:0000256" key="2">
    <source>
        <dbReference type="ARBA" id="ARBA00022741"/>
    </source>
</evidence>
<sequence>MSLLNVEQLSGGYNRKKIIEGLNFTIERGDVVGLIGLNGAGKSTTIKHILGILTPIEGTITLNDLSISKDLSEYRSRLSYIPEAPVLYDELTLKEHIEMTCMAYSIPVDIGMERAQPLLKVFRLSDKIDVLPIHFSKGMKQKVMIICAFIVEPDIYIIDEPFIGLDPLAIQDLLDLIKRERGIDRAVLMSTHILATAESYCNKFLILHEGRQVAFGTIDELRAQLNLAGYSLEAMYAHIASGVGQS</sequence>
<accession>A0A3N5CGA4</accession>
<dbReference type="Proteomes" id="UP000277108">
    <property type="component" value="Unassembled WGS sequence"/>
</dbReference>
<dbReference type="Pfam" id="PF00005">
    <property type="entry name" value="ABC_tran"/>
    <property type="match status" value="1"/>
</dbReference>
<feature type="domain" description="ABC transporter" evidence="4">
    <location>
        <begin position="4"/>
        <end position="234"/>
    </location>
</feature>
<dbReference type="PROSITE" id="PS00211">
    <property type="entry name" value="ABC_TRANSPORTER_1"/>
    <property type="match status" value="1"/>
</dbReference>
<dbReference type="GO" id="GO:0005524">
    <property type="term" value="F:ATP binding"/>
    <property type="evidence" value="ECO:0007669"/>
    <property type="project" value="UniProtKB-KW"/>
</dbReference>
<organism evidence="5 6">
    <name type="scientific">Abyssicoccus albus</name>
    <dbReference type="NCBI Taxonomy" id="1817405"/>
    <lineage>
        <taxon>Bacteria</taxon>
        <taxon>Bacillati</taxon>
        <taxon>Bacillota</taxon>
        <taxon>Bacilli</taxon>
        <taxon>Bacillales</taxon>
        <taxon>Abyssicoccaceae</taxon>
    </lineage>
</organism>
<dbReference type="InterPro" id="IPR003593">
    <property type="entry name" value="AAA+_ATPase"/>
</dbReference>
<dbReference type="OrthoDB" id="9804819at2"/>
<evidence type="ECO:0000256" key="3">
    <source>
        <dbReference type="ARBA" id="ARBA00022840"/>
    </source>
</evidence>
<dbReference type="Gene3D" id="3.40.50.300">
    <property type="entry name" value="P-loop containing nucleotide triphosphate hydrolases"/>
    <property type="match status" value="1"/>
</dbReference>
<keyword evidence="2" id="KW-0547">Nucleotide-binding</keyword>
<dbReference type="PANTHER" id="PTHR42939">
    <property type="entry name" value="ABC TRANSPORTER ATP-BINDING PROTEIN ALBC-RELATED"/>
    <property type="match status" value="1"/>
</dbReference>
<evidence type="ECO:0000313" key="5">
    <source>
        <dbReference type="EMBL" id="RPF58335.1"/>
    </source>
</evidence>
<gene>
    <name evidence="5" type="ORF">EDD62_0981</name>
</gene>
<dbReference type="SMART" id="SM00382">
    <property type="entry name" value="AAA"/>
    <property type="match status" value="1"/>
</dbReference>
<dbReference type="AlphaFoldDB" id="A0A3N5CGA4"/>
<protein>
    <submittedName>
        <fullName evidence="5">ABC-2 type transport system ATP-binding protein</fullName>
    </submittedName>
</protein>
<keyword evidence="6" id="KW-1185">Reference proteome</keyword>
<dbReference type="CDD" id="cd03230">
    <property type="entry name" value="ABC_DR_subfamily_A"/>
    <property type="match status" value="1"/>
</dbReference>
<name>A0A3N5CGA4_9BACL</name>
<dbReference type="InterPro" id="IPR017871">
    <property type="entry name" value="ABC_transporter-like_CS"/>
</dbReference>
<dbReference type="InterPro" id="IPR027417">
    <property type="entry name" value="P-loop_NTPase"/>
</dbReference>
<dbReference type="GO" id="GO:0016887">
    <property type="term" value="F:ATP hydrolysis activity"/>
    <property type="evidence" value="ECO:0007669"/>
    <property type="project" value="InterPro"/>
</dbReference>
<dbReference type="PROSITE" id="PS50893">
    <property type="entry name" value="ABC_TRANSPORTER_2"/>
    <property type="match status" value="1"/>
</dbReference>
<evidence type="ECO:0000256" key="1">
    <source>
        <dbReference type="ARBA" id="ARBA00022448"/>
    </source>
</evidence>
<reference evidence="5 6" key="1">
    <citation type="submission" date="2018-11" db="EMBL/GenBank/DDBJ databases">
        <title>Genomic Encyclopedia of Type Strains, Phase IV (KMG-IV): sequencing the most valuable type-strain genomes for metagenomic binning, comparative biology and taxonomic classification.</title>
        <authorList>
            <person name="Goeker M."/>
        </authorList>
    </citation>
    <scope>NUCLEOTIDE SEQUENCE [LARGE SCALE GENOMIC DNA]</scope>
    <source>
        <strain evidence="5 6">DSM 29158</strain>
    </source>
</reference>
<comment type="caution">
    <text evidence="5">The sequence shown here is derived from an EMBL/GenBank/DDBJ whole genome shotgun (WGS) entry which is preliminary data.</text>
</comment>
<dbReference type="InterPro" id="IPR051782">
    <property type="entry name" value="ABC_Transporter_VariousFunc"/>
</dbReference>
<keyword evidence="1" id="KW-0813">Transport</keyword>
<dbReference type="RefSeq" id="WP_123807747.1">
    <property type="nucleotide sequence ID" value="NZ_RKRK01000002.1"/>
</dbReference>
<dbReference type="PANTHER" id="PTHR42939:SF5">
    <property type="entry name" value="ABC-TYPE TRANSPORTER ATP-BINDING PROTEIN ECSA"/>
    <property type="match status" value="1"/>
</dbReference>
<dbReference type="EMBL" id="RKRK01000002">
    <property type="protein sequence ID" value="RPF58335.1"/>
    <property type="molecule type" value="Genomic_DNA"/>
</dbReference>